<sequence length="368" mass="39798">MTQQFSREQSAQTVKKMARWSTAACLLAVVVIMLGAWTRLVDAGLGCPDWPGCYGFLTVPQSETRIAIANARFPETPVDVSKGWPEMIHRYAAGILGLVVFGLAAAAVRNRRAGVPVKLPLFIAAFIILQGAFGAWTVTLKLWPQVVALHLLGGFTTLTLLLLLTLRLRKRSRGSAPSSTASPALARLRPWLYGGLMLVIMQITLGAWTAANYAAVACTDLPTCQGQWWPEGMDFQHGFDITQQVGPNYLGGQLTADGRVAIHVTHRLGAVIVLGYFLILLALLWRHRSDSGLDSSILLVAAALLVQIGLGLANVWLHIPLAIAVAHNAMGAGLLLAIVHLIWQHRQLPQPETSPATHTTTINREVTA</sequence>
<evidence type="ECO:0000256" key="4">
    <source>
        <dbReference type="ARBA" id="ARBA00022723"/>
    </source>
</evidence>
<dbReference type="InterPro" id="IPR050450">
    <property type="entry name" value="COX15/CtaA_HemeA_synthase"/>
</dbReference>
<feature type="transmembrane region" description="Helical" evidence="12">
    <location>
        <begin position="142"/>
        <end position="164"/>
    </location>
</feature>
<reference evidence="14" key="1">
    <citation type="submission" date="2015-12" db="EMBL/GenBank/DDBJ databases">
        <authorList>
            <person name="Shamseldin A."/>
            <person name="Moawad H."/>
            <person name="Abd El-Rahim W.M."/>
            <person name="Sadowsky M.J."/>
        </authorList>
    </citation>
    <scope>NUCLEOTIDE SEQUENCE [LARGE SCALE GENOMIC DNA]</scope>
    <source>
        <strain evidence="14">LAMA 842</strain>
    </source>
</reference>
<evidence type="ECO:0000256" key="5">
    <source>
        <dbReference type="ARBA" id="ARBA00022989"/>
    </source>
</evidence>
<evidence type="ECO:0000256" key="3">
    <source>
        <dbReference type="ARBA" id="ARBA00022692"/>
    </source>
</evidence>
<keyword evidence="7" id="KW-0408">Iron</keyword>
<keyword evidence="3 12" id="KW-0812">Transmembrane</keyword>
<dbReference type="GO" id="GO:0046872">
    <property type="term" value="F:metal ion binding"/>
    <property type="evidence" value="ECO:0007669"/>
    <property type="project" value="UniProtKB-KW"/>
</dbReference>
<feature type="transmembrane region" description="Helical" evidence="12">
    <location>
        <begin position="20"/>
        <end position="40"/>
    </location>
</feature>
<comment type="caution">
    <text evidence="14">The sequence shown here is derived from an EMBL/GenBank/DDBJ whole genome shotgun (WGS) entry which is preliminary data.</text>
</comment>
<organism evidence="14 15">
    <name type="scientific">Marinobacter excellens LAMA 842</name>
    <dbReference type="NCBI Taxonomy" id="1306954"/>
    <lineage>
        <taxon>Bacteria</taxon>
        <taxon>Pseudomonadati</taxon>
        <taxon>Pseudomonadota</taxon>
        <taxon>Gammaproteobacteria</taxon>
        <taxon>Pseudomonadales</taxon>
        <taxon>Marinobacteraceae</taxon>
        <taxon>Marinobacter</taxon>
    </lineage>
</organism>
<dbReference type="AlphaFoldDB" id="A0A137SGF3"/>
<dbReference type="PATRIC" id="fig|1306954.6.peg.2500"/>
<dbReference type="PANTHER" id="PTHR35457:SF1">
    <property type="entry name" value="HEME A SYNTHASE"/>
    <property type="match status" value="1"/>
</dbReference>
<reference evidence="15" key="2">
    <citation type="submission" date="2015-12" db="EMBL/GenBank/DDBJ databases">
        <authorList>
            <person name="Lima A."/>
            <person name="Farahani Zayas N."/>
            <person name="Castro Da Silva M.A."/>
            <person name="Cabral A."/>
            <person name="Pessatti M.L."/>
        </authorList>
    </citation>
    <scope>NUCLEOTIDE SEQUENCE [LARGE SCALE GENOMIC DNA]</scope>
    <source>
        <strain evidence="15">LAMA 842</strain>
    </source>
</reference>
<feature type="transmembrane region" description="Helical" evidence="12">
    <location>
        <begin position="88"/>
        <end position="107"/>
    </location>
</feature>
<feature type="transmembrane region" description="Helical" evidence="12">
    <location>
        <begin position="323"/>
        <end position="343"/>
    </location>
</feature>
<protein>
    <submittedName>
        <fullName evidence="14">Heme A synthase, cytochrome oxidase biogenesis protein Cox15-CtaA</fullName>
    </submittedName>
</protein>
<keyword evidence="15" id="KW-1185">Reference proteome</keyword>
<evidence type="ECO:0000256" key="2">
    <source>
        <dbReference type="ARBA" id="ARBA00022475"/>
    </source>
</evidence>
<dbReference type="GO" id="GO:0016491">
    <property type="term" value="F:oxidoreductase activity"/>
    <property type="evidence" value="ECO:0007669"/>
    <property type="project" value="UniProtKB-KW"/>
</dbReference>
<evidence type="ECO:0000256" key="10">
    <source>
        <dbReference type="ARBA" id="ARBA00023157"/>
    </source>
</evidence>
<accession>A0A137SGF3</accession>
<keyword evidence="9 12" id="KW-0472">Membrane</keyword>
<feature type="transmembrane region" description="Helical" evidence="12">
    <location>
        <begin position="119"/>
        <end position="136"/>
    </location>
</feature>
<dbReference type="Pfam" id="PF02628">
    <property type="entry name" value="COX15-CtaA"/>
    <property type="match status" value="1"/>
</dbReference>
<dbReference type="EMBL" id="LOCO01000005">
    <property type="protein sequence ID" value="KXO10828.1"/>
    <property type="molecule type" value="Genomic_DNA"/>
</dbReference>
<evidence type="ECO:0000256" key="9">
    <source>
        <dbReference type="ARBA" id="ARBA00023136"/>
    </source>
</evidence>
<evidence type="ECO:0000313" key="13">
    <source>
        <dbReference type="EMBL" id="KXO10828.1"/>
    </source>
</evidence>
<comment type="pathway">
    <text evidence="11">Porphyrin-containing compound metabolism.</text>
</comment>
<dbReference type="GO" id="GO:0016020">
    <property type="term" value="C:membrane"/>
    <property type="evidence" value="ECO:0007669"/>
    <property type="project" value="UniProtKB-SubCell"/>
</dbReference>
<feature type="transmembrane region" description="Helical" evidence="12">
    <location>
        <begin position="191"/>
        <end position="211"/>
    </location>
</feature>
<feature type="transmembrane region" description="Helical" evidence="12">
    <location>
        <begin position="268"/>
        <end position="285"/>
    </location>
</feature>
<keyword evidence="4" id="KW-0479">Metal-binding</keyword>
<keyword evidence="2" id="KW-1003">Cell membrane</keyword>
<feature type="transmembrane region" description="Helical" evidence="12">
    <location>
        <begin position="297"/>
        <end position="317"/>
    </location>
</feature>
<evidence type="ECO:0000256" key="8">
    <source>
        <dbReference type="ARBA" id="ARBA00023133"/>
    </source>
</evidence>
<evidence type="ECO:0000256" key="12">
    <source>
        <dbReference type="SAM" id="Phobius"/>
    </source>
</evidence>
<gene>
    <name evidence="13" type="ORF">J122_1460</name>
    <name evidence="14" type="ORF">J122_952</name>
</gene>
<keyword evidence="8" id="KW-0350">Heme biosynthesis</keyword>
<evidence type="ECO:0000256" key="6">
    <source>
        <dbReference type="ARBA" id="ARBA00023002"/>
    </source>
</evidence>
<comment type="subcellular location">
    <subcellularLocation>
        <location evidence="1">Membrane</location>
        <topology evidence="1">Multi-pass membrane protein</topology>
    </subcellularLocation>
</comment>
<dbReference type="PANTHER" id="PTHR35457">
    <property type="entry name" value="HEME A SYNTHASE"/>
    <property type="match status" value="1"/>
</dbReference>
<dbReference type="InterPro" id="IPR003780">
    <property type="entry name" value="COX15/CtaA_fam"/>
</dbReference>
<dbReference type="GO" id="GO:0006784">
    <property type="term" value="P:heme A biosynthetic process"/>
    <property type="evidence" value="ECO:0007669"/>
    <property type="project" value="InterPro"/>
</dbReference>
<evidence type="ECO:0000256" key="7">
    <source>
        <dbReference type="ARBA" id="ARBA00023004"/>
    </source>
</evidence>
<evidence type="ECO:0000256" key="1">
    <source>
        <dbReference type="ARBA" id="ARBA00004141"/>
    </source>
</evidence>
<dbReference type="EMBL" id="LOCO01000003">
    <property type="protein sequence ID" value="KXO11493.1"/>
    <property type="molecule type" value="Genomic_DNA"/>
</dbReference>
<evidence type="ECO:0000313" key="15">
    <source>
        <dbReference type="Proteomes" id="UP000070282"/>
    </source>
</evidence>
<evidence type="ECO:0000256" key="11">
    <source>
        <dbReference type="ARBA" id="ARBA00023444"/>
    </source>
</evidence>
<keyword evidence="10" id="KW-1015">Disulfide bond</keyword>
<keyword evidence="5 12" id="KW-1133">Transmembrane helix</keyword>
<keyword evidence="6" id="KW-0560">Oxidoreductase</keyword>
<evidence type="ECO:0000313" key="14">
    <source>
        <dbReference type="EMBL" id="KXO11493.1"/>
    </source>
</evidence>
<dbReference type="Proteomes" id="UP000070282">
    <property type="component" value="Unassembled WGS sequence"/>
</dbReference>
<proteinExistence type="predicted"/>
<name>A0A137SGF3_9GAMM</name>